<sequence length="341" mass="37053">MKTLPLLCIASVLSPAVALAQNDIAKFFPAGKDNAKILVGNYIEPLTKDLGTLFNNGWYTTAKTHNRFGFDLTVTLNNVLVKKDEKYFDVPQGLTGLSFVGTTQNSSKIPTAYGPQGDIPIFEKTSEGAVFEGPDGFEPGKDYPISASVLPTLQLGVGLFKNTDLRVRYTPKTTINDVKAGNWGVGVMHDIKQHIPGIQELPFSWSFFAGYTQMDGSVDLSGEFAGSGQKGEMNGKGITLQTIISKNFKIVTFYGSVGYQQSSIEYKVKGTYEVGSPGGESEVILRQPFTLTDPYDYKYTQQGIRGTAGIQFKFGPVILNSDFTLAHAQKLLTAGFGFTVN</sequence>
<accession>A0A1T5KSF6</accession>
<dbReference type="OrthoDB" id="9775382at2"/>
<evidence type="ECO:0000256" key="1">
    <source>
        <dbReference type="SAM" id="SignalP"/>
    </source>
</evidence>
<dbReference type="EMBL" id="FUZU01000001">
    <property type="protein sequence ID" value="SKC66702.1"/>
    <property type="molecule type" value="Genomic_DNA"/>
</dbReference>
<evidence type="ECO:0000313" key="3">
    <source>
        <dbReference type="Proteomes" id="UP000190961"/>
    </source>
</evidence>
<dbReference type="Pfam" id="PF20230">
    <property type="entry name" value="DUF6588"/>
    <property type="match status" value="1"/>
</dbReference>
<dbReference type="Proteomes" id="UP000190961">
    <property type="component" value="Unassembled WGS sequence"/>
</dbReference>
<reference evidence="2 3" key="1">
    <citation type="submission" date="2017-02" db="EMBL/GenBank/DDBJ databases">
        <authorList>
            <person name="Peterson S.W."/>
        </authorList>
    </citation>
    <scope>NUCLEOTIDE SEQUENCE [LARGE SCALE GENOMIC DNA]</scope>
    <source>
        <strain evidence="2 3">DSM 25262</strain>
    </source>
</reference>
<dbReference type="InterPro" id="IPR046495">
    <property type="entry name" value="DUF6588"/>
</dbReference>
<keyword evidence="3" id="KW-1185">Reference proteome</keyword>
<keyword evidence="1" id="KW-0732">Signal</keyword>
<dbReference type="STRING" id="688867.SAMN05660236_2563"/>
<feature type="signal peptide" evidence="1">
    <location>
        <begin position="1"/>
        <end position="20"/>
    </location>
</feature>
<organism evidence="2 3">
    <name type="scientific">Ohtaekwangia koreensis</name>
    <dbReference type="NCBI Taxonomy" id="688867"/>
    <lineage>
        <taxon>Bacteria</taxon>
        <taxon>Pseudomonadati</taxon>
        <taxon>Bacteroidota</taxon>
        <taxon>Cytophagia</taxon>
        <taxon>Cytophagales</taxon>
        <taxon>Fulvivirgaceae</taxon>
        <taxon>Ohtaekwangia</taxon>
    </lineage>
</organism>
<gene>
    <name evidence="2" type="ORF">SAMN05660236_2563</name>
</gene>
<name>A0A1T5KSF6_9BACT</name>
<protein>
    <recommendedName>
        <fullName evidence="4">MetA-pathway of phenol degradation</fullName>
    </recommendedName>
</protein>
<dbReference type="AlphaFoldDB" id="A0A1T5KSF6"/>
<evidence type="ECO:0008006" key="4">
    <source>
        <dbReference type="Google" id="ProtNLM"/>
    </source>
</evidence>
<proteinExistence type="predicted"/>
<dbReference type="RefSeq" id="WP_079687004.1">
    <property type="nucleotide sequence ID" value="NZ_FUZU01000001.1"/>
</dbReference>
<evidence type="ECO:0000313" key="2">
    <source>
        <dbReference type="EMBL" id="SKC66702.1"/>
    </source>
</evidence>
<feature type="chain" id="PRO_5012662424" description="MetA-pathway of phenol degradation" evidence="1">
    <location>
        <begin position="21"/>
        <end position="341"/>
    </location>
</feature>